<dbReference type="Proteomes" id="UP000467700">
    <property type="component" value="Unassembled WGS sequence"/>
</dbReference>
<reference evidence="5 6" key="1">
    <citation type="submission" date="2020-01" db="EMBL/GenBank/DDBJ databases">
        <authorList>
            <person name="Gupta K D."/>
        </authorList>
    </citation>
    <scope>NUCLEOTIDE SEQUENCE [LARGE SCALE GENOMIC DNA]</scope>
</reference>
<dbReference type="InterPro" id="IPR050987">
    <property type="entry name" value="AtrR-like"/>
</dbReference>
<feature type="compositionally biased region" description="Polar residues" evidence="3">
    <location>
        <begin position="638"/>
        <end position="648"/>
    </location>
</feature>
<keyword evidence="6" id="KW-1185">Reference proteome</keyword>
<dbReference type="CDD" id="cd00067">
    <property type="entry name" value="GAL4"/>
    <property type="match status" value="1"/>
</dbReference>
<keyword evidence="1" id="KW-0479">Metal-binding</keyword>
<dbReference type="PANTHER" id="PTHR46910:SF38">
    <property type="entry name" value="ZN(2)-C6 FUNGAL-TYPE DOMAIN-CONTAINING PROTEIN"/>
    <property type="match status" value="1"/>
</dbReference>
<dbReference type="InterPro" id="IPR036864">
    <property type="entry name" value="Zn2-C6_fun-type_DNA-bd_sf"/>
</dbReference>
<dbReference type="PROSITE" id="PS50048">
    <property type="entry name" value="ZN2_CY6_FUNGAL_2"/>
    <property type="match status" value="1"/>
</dbReference>
<organism evidence="5 6">
    <name type="scientific">Cyclocybe aegerita</name>
    <name type="common">Black poplar mushroom</name>
    <name type="synonym">Agrocybe aegerita</name>
    <dbReference type="NCBI Taxonomy" id="1973307"/>
    <lineage>
        <taxon>Eukaryota</taxon>
        <taxon>Fungi</taxon>
        <taxon>Dikarya</taxon>
        <taxon>Basidiomycota</taxon>
        <taxon>Agaricomycotina</taxon>
        <taxon>Agaricomycetes</taxon>
        <taxon>Agaricomycetidae</taxon>
        <taxon>Agaricales</taxon>
        <taxon>Agaricineae</taxon>
        <taxon>Bolbitiaceae</taxon>
        <taxon>Cyclocybe</taxon>
    </lineage>
</organism>
<evidence type="ECO:0000256" key="2">
    <source>
        <dbReference type="ARBA" id="ARBA00023242"/>
    </source>
</evidence>
<name>A0A8S0W4C4_CYCAE</name>
<proteinExistence type="predicted"/>
<evidence type="ECO:0000256" key="3">
    <source>
        <dbReference type="SAM" id="MobiDB-lite"/>
    </source>
</evidence>
<dbReference type="SUPFAM" id="SSF57701">
    <property type="entry name" value="Zn2/Cys6 DNA-binding domain"/>
    <property type="match status" value="1"/>
</dbReference>
<protein>
    <recommendedName>
        <fullName evidence="4">Zn(2)-C6 fungal-type domain-containing protein</fullName>
    </recommendedName>
</protein>
<dbReference type="GO" id="GO:0008270">
    <property type="term" value="F:zinc ion binding"/>
    <property type="evidence" value="ECO:0007669"/>
    <property type="project" value="InterPro"/>
</dbReference>
<evidence type="ECO:0000313" key="5">
    <source>
        <dbReference type="EMBL" id="CAA7269975.1"/>
    </source>
</evidence>
<keyword evidence="2" id="KW-0539">Nucleus</keyword>
<dbReference type="Gene3D" id="4.10.240.10">
    <property type="entry name" value="Zn(2)-C6 fungal-type DNA-binding domain"/>
    <property type="match status" value="1"/>
</dbReference>
<dbReference type="GO" id="GO:0000981">
    <property type="term" value="F:DNA-binding transcription factor activity, RNA polymerase II-specific"/>
    <property type="evidence" value="ECO:0007669"/>
    <property type="project" value="InterPro"/>
</dbReference>
<evidence type="ECO:0000256" key="1">
    <source>
        <dbReference type="ARBA" id="ARBA00022723"/>
    </source>
</evidence>
<dbReference type="SMART" id="SM00906">
    <property type="entry name" value="Fungal_trans"/>
    <property type="match status" value="1"/>
</dbReference>
<gene>
    <name evidence="5" type="ORF">AAE3_LOCUS12205</name>
</gene>
<dbReference type="PROSITE" id="PS00463">
    <property type="entry name" value="ZN2_CY6_FUNGAL_1"/>
    <property type="match status" value="1"/>
</dbReference>
<evidence type="ECO:0000313" key="6">
    <source>
        <dbReference type="Proteomes" id="UP000467700"/>
    </source>
</evidence>
<evidence type="ECO:0000259" key="4">
    <source>
        <dbReference type="PROSITE" id="PS50048"/>
    </source>
</evidence>
<feature type="domain" description="Zn(2)-C6 fungal-type" evidence="4">
    <location>
        <begin position="21"/>
        <end position="54"/>
    </location>
</feature>
<dbReference type="SMART" id="SM00066">
    <property type="entry name" value="GAL4"/>
    <property type="match status" value="1"/>
</dbReference>
<dbReference type="PANTHER" id="PTHR46910">
    <property type="entry name" value="TRANSCRIPTION FACTOR PDR1"/>
    <property type="match status" value="1"/>
</dbReference>
<dbReference type="Pfam" id="PF00172">
    <property type="entry name" value="Zn_clus"/>
    <property type="match status" value="1"/>
</dbReference>
<sequence length="801" mass="89666">MSSSEEEDGIHSSTPRKRSRACDVCRKKKIRCNALLTPGARCSSCVACGIECTYLETPKRRTPSTGYVAGLEHRVQGLENIIRLLCPDDQTYEHWLGSLEEGSEEHAFSPRHQMRSSMQVRPGALVDRISRAIRLVGTDYQPTLDDHTDGPVAAEAMNPTTDRFFGKSSGESLANIAQWERKPEVSQSARYIFPEPDLSTALLDLFFEHINLYLPLLHRPSFCKSVQDGLHHCNDDFAVVYLTVESTTTGFLASPTLYNLQFYCLSVVFLQFSSSVSSVWTMIGVAVRSAQSVGVHRRKTTFTNSLENELWKRAFWVLLYLDRTISVSVGQSCAIQEEDYDVDMPIDCDDEYLDHPDTEQESKQPSGQPSLISAFILQIKLMQILIYCIRGIYSLCSTNWRFGLVGQKWKFHIVTELDSSLNKWLDSVPDHLRWDPDRRRGNFFNQSAMLYAMYYHIRILVHRPFIALPGRPSPLSIPSLTICTNAARACCHVVYTLLQRDTLASLPAVQVATLSSAVIMMFNIWQEKPPGPGVSLKGDPDMESVHKCMQVLKVAEERWHMAGRFWDLLHELTSLRDPLSPMQTGRTAKSLVSNEQEDPYVHSVSLEVDFVSPEILNHESSCHHRSSTGDTCSEMGDSLTTSRIQRPSSEPLRHGILNDDNPGSLKQQIEQTHIGSSSETSAAAPLLQNTIDATTQYNLVKAWDPDSAPQPTSERTVTSGIATPALAGAGALTTICHNSGQFQQVPIRRHISSNGPYALESQQWLGDGVFNDEMMNMWSNAPTGFGLDDWDVYLSGFPDFN</sequence>
<feature type="region of interest" description="Disordered" evidence="3">
    <location>
        <begin position="620"/>
        <end position="654"/>
    </location>
</feature>
<dbReference type="Pfam" id="PF04082">
    <property type="entry name" value="Fungal_trans"/>
    <property type="match status" value="1"/>
</dbReference>
<dbReference type="OrthoDB" id="4456959at2759"/>
<dbReference type="GO" id="GO:0006351">
    <property type="term" value="P:DNA-templated transcription"/>
    <property type="evidence" value="ECO:0007669"/>
    <property type="project" value="InterPro"/>
</dbReference>
<dbReference type="CDD" id="cd12148">
    <property type="entry name" value="fungal_TF_MHR"/>
    <property type="match status" value="1"/>
</dbReference>
<accession>A0A8S0W4C4</accession>
<dbReference type="AlphaFoldDB" id="A0A8S0W4C4"/>
<dbReference type="InterPro" id="IPR001138">
    <property type="entry name" value="Zn2Cys6_DnaBD"/>
</dbReference>
<dbReference type="EMBL" id="CACVBS010000083">
    <property type="protein sequence ID" value="CAA7269975.1"/>
    <property type="molecule type" value="Genomic_DNA"/>
</dbReference>
<dbReference type="InterPro" id="IPR007219">
    <property type="entry name" value="XnlR_reg_dom"/>
</dbReference>
<comment type="caution">
    <text evidence="5">The sequence shown here is derived from an EMBL/GenBank/DDBJ whole genome shotgun (WGS) entry which is preliminary data.</text>
</comment>
<dbReference type="GO" id="GO:0003677">
    <property type="term" value="F:DNA binding"/>
    <property type="evidence" value="ECO:0007669"/>
    <property type="project" value="InterPro"/>
</dbReference>